<evidence type="ECO:0000313" key="1">
    <source>
        <dbReference type="EMBL" id="KAJ5100530.1"/>
    </source>
</evidence>
<accession>A0A9W9KBS8</accession>
<reference evidence="1" key="1">
    <citation type="submission" date="2022-11" db="EMBL/GenBank/DDBJ databases">
        <authorList>
            <person name="Petersen C."/>
        </authorList>
    </citation>
    <scope>NUCLEOTIDE SEQUENCE</scope>
    <source>
        <strain evidence="1">IBT 30069</strain>
    </source>
</reference>
<name>A0A9W9KBS8_9EURO</name>
<protein>
    <submittedName>
        <fullName evidence="1">Uncharacterized protein</fullName>
    </submittedName>
</protein>
<comment type="caution">
    <text evidence="1">The sequence shown here is derived from an EMBL/GenBank/DDBJ whole genome shotgun (WGS) entry which is preliminary data.</text>
</comment>
<evidence type="ECO:0000313" key="2">
    <source>
        <dbReference type="Proteomes" id="UP001149165"/>
    </source>
</evidence>
<dbReference type="AlphaFoldDB" id="A0A9W9KBS8"/>
<dbReference type="EMBL" id="JAPQKH010000004">
    <property type="protein sequence ID" value="KAJ5100530.1"/>
    <property type="molecule type" value="Genomic_DNA"/>
</dbReference>
<keyword evidence="2" id="KW-1185">Reference proteome</keyword>
<proteinExistence type="predicted"/>
<organism evidence="1 2">
    <name type="scientific">Penicillium angulare</name>
    <dbReference type="NCBI Taxonomy" id="116970"/>
    <lineage>
        <taxon>Eukaryota</taxon>
        <taxon>Fungi</taxon>
        <taxon>Dikarya</taxon>
        <taxon>Ascomycota</taxon>
        <taxon>Pezizomycotina</taxon>
        <taxon>Eurotiomycetes</taxon>
        <taxon>Eurotiomycetidae</taxon>
        <taxon>Eurotiales</taxon>
        <taxon>Aspergillaceae</taxon>
        <taxon>Penicillium</taxon>
    </lineage>
</organism>
<dbReference type="Proteomes" id="UP001149165">
    <property type="component" value="Unassembled WGS sequence"/>
</dbReference>
<reference evidence="1" key="2">
    <citation type="journal article" date="2023" name="IMA Fungus">
        <title>Comparative genomic study of the Penicillium genus elucidates a diverse pangenome and 15 lateral gene transfer events.</title>
        <authorList>
            <person name="Petersen C."/>
            <person name="Sorensen T."/>
            <person name="Nielsen M.R."/>
            <person name="Sondergaard T.E."/>
            <person name="Sorensen J.L."/>
            <person name="Fitzpatrick D.A."/>
            <person name="Frisvad J.C."/>
            <person name="Nielsen K.L."/>
        </authorList>
    </citation>
    <scope>NUCLEOTIDE SEQUENCE</scope>
    <source>
        <strain evidence="1">IBT 30069</strain>
    </source>
</reference>
<gene>
    <name evidence="1" type="ORF">N7456_006582</name>
</gene>
<sequence length="308" mass="34891">MASNAKETKVDASESELRRPVKKTSVISNEVLNKIRELYDLYLQVFIKASRFRGLRIQRDFDEFIAKYFNQDEGSDASTRLSNTLSLYCQSFDDPYLTSMLWEDEDIKQANIRFPGLERVLVSYDNLAVTLGSISHYLGLRDAPSCRYLAQDIPKNALEGLKSGIPPSQFIVDEIEKASKTEIYPQANTKEVLQKIINDPTIKSALCGFVEDVWMDTGEVVEESGMAVTLLGLLLAEAISYMPLPVWEYSREHTRALLEYLARSKWKKTGVAQTHPWVTTEEEREINHYAGIRDEAGGGEDAFLVENS</sequence>